<evidence type="ECO:0000313" key="2">
    <source>
        <dbReference type="Proteomes" id="UP000000600"/>
    </source>
</evidence>
<proteinExistence type="predicted"/>
<dbReference type="RefSeq" id="XP_001454076.1">
    <property type="nucleotide sequence ID" value="XM_001454039.1"/>
</dbReference>
<sequence length="49" mass="5996">MDQHKHQTEILENRGTIFEQYYNYSSMPYNKEKLFKKAEKRLIGLNTKM</sequence>
<accession>A0DUG2</accession>
<organism evidence="1 2">
    <name type="scientific">Paramecium tetraurelia</name>
    <dbReference type="NCBI Taxonomy" id="5888"/>
    <lineage>
        <taxon>Eukaryota</taxon>
        <taxon>Sar</taxon>
        <taxon>Alveolata</taxon>
        <taxon>Ciliophora</taxon>
        <taxon>Intramacronucleata</taxon>
        <taxon>Oligohymenophorea</taxon>
        <taxon>Peniculida</taxon>
        <taxon>Parameciidae</taxon>
        <taxon>Paramecium</taxon>
    </lineage>
</organism>
<name>A0DUG2_PARTE</name>
<evidence type="ECO:0000313" key="1">
    <source>
        <dbReference type="EMBL" id="CAK86679.1"/>
    </source>
</evidence>
<keyword evidence="2" id="KW-1185">Reference proteome</keyword>
<protein>
    <submittedName>
        <fullName evidence="1">Uncharacterized protein</fullName>
    </submittedName>
</protein>
<reference evidence="1 2" key="1">
    <citation type="journal article" date="2006" name="Nature">
        <title>Global trends of whole-genome duplications revealed by the ciliate Paramecium tetraurelia.</title>
        <authorList>
            <consortium name="Genoscope"/>
            <person name="Aury J.-M."/>
            <person name="Jaillon O."/>
            <person name="Duret L."/>
            <person name="Noel B."/>
            <person name="Jubin C."/>
            <person name="Porcel B.M."/>
            <person name="Segurens B."/>
            <person name="Daubin V."/>
            <person name="Anthouard V."/>
            <person name="Aiach N."/>
            <person name="Arnaiz O."/>
            <person name="Billaut A."/>
            <person name="Beisson J."/>
            <person name="Blanc I."/>
            <person name="Bouhouche K."/>
            <person name="Camara F."/>
            <person name="Duharcourt S."/>
            <person name="Guigo R."/>
            <person name="Gogendeau D."/>
            <person name="Katinka M."/>
            <person name="Keller A.-M."/>
            <person name="Kissmehl R."/>
            <person name="Klotz C."/>
            <person name="Koll F."/>
            <person name="Le Moue A."/>
            <person name="Lepere C."/>
            <person name="Malinsky S."/>
            <person name="Nowacki M."/>
            <person name="Nowak J.K."/>
            <person name="Plattner H."/>
            <person name="Poulain J."/>
            <person name="Ruiz F."/>
            <person name="Serrano V."/>
            <person name="Zagulski M."/>
            <person name="Dessen P."/>
            <person name="Betermier M."/>
            <person name="Weissenbach J."/>
            <person name="Scarpelli C."/>
            <person name="Schachter V."/>
            <person name="Sperling L."/>
            <person name="Meyer E."/>
            <person name="Cohen J."/>
            <person name="Wincker P."/>
        </authorList>
    </citation>
    <scope>NUCLEOTIDE SEQUENCE [LARGE SCALE GENOMIC DNA]</scope>
    <source>
        <strain evidence="1 2">Stock d4-2</strain>
    </source>
</reference>
<gene>
    <name evidence="1" type="ORF">GSPATT00020351001</name>
</gene>
<dbReference type="GeneID" id="5039861"/>
<dbReference type="KEGG" id="ptm:GSPATT00020351001"/>
<dbReference type="HOGENOM" id="CLU_3145728_0_0_1"/>
<dbReference type="AlphaFoldDB" id="A0DUG2"/>
<dbReference type="InParanoid" id="A0DUG2"/>
<dbReference type="Proteomes" id="UP000000600">
    <property type="component" value="Unassembled WGS sequence"/>
</dbReference>
<dbReference type="EMBL" id="CT868585">
    <property type="protein sequence ID" value="CAK86679.1"/>
    <property type="molecule type" value="Genomic_DNA"/>
</dbReference>